<dbReference type="RefSeq" id="WP_376811036.1">
    <property type="nucleotide sequence ID" value="NZ_JBHSDY010000001.1"/>
</dbReference>
<feature type="domain" description="Outer membrane lipoprotein BamD-like" evidence="4">
    <location>
        <begin position="105"/>
        <end position="225"/>
    </location>
</feature>
<keyword evidence="6" id="KW-1185">Reference proteome</keyword>
<feature type="signal peptide" evidence="2">
    <location>
        <begin position="1"/>
        <end position="27"/>
    </location>
</feature>
<evidence type="ECO:0000256" key="1">
    <source>
        <dbReference type="ARBA" id="ARBA00022729"/>
    </source>
</evidence>
<evidence type="ECO:0000313" key="6">
    <source>
        <dbReference type="Proteomes" id="UP001595756"/>
    </source>
</evidence>
<dbReference type="InterPro" id="IPR039565">
    <property type="entry name" value="BamD-like"/>
</dbReference>
<keyword evidence="2" id="KW-0574">Periplasm</keyword>
<dbReference type="InterPro" id="IPR011990">
    <property type="entry name" value="TPR-like_helical_dom_sf"/>
</dbReference>
<dbReference type="Pfam" id="PF13525">
    <property type="entry name" value="YfiO"/>
    <property type="match status" value="1"/>
</dbReference>
<name>A0ABV8RTI1_9BURK</name>
<protein>
    <recommendedName>
        <fullName evidence="2">Cell division coordinator CpoB</fullName>
    </recommendedName>
</protein>
<comment type="function">
    <text evidence="2">Mediates coordination of peptidoglycan synthesis and outer membrane constriction during cell division.</text>
</comment>
<proteinExistence type="inferred from homology"/>
<dbReference type="Gene3D" id="1.25.40.10">
    <property type="entry name" value="Tetratricopeptide repeat domain"/>
    <property type="match status" value="1"/>
</dbReference>
<dbReference type="HAMAP" id="MF_02066">
    <property type="entry name" value="CpoB"/>
    <property type="match status" value="1"/>
</dbReference>
<evidence type="ECO:0000256" key="3">
    <source>
        <dbReference type="SAM" id="MobiDB-lite"/>
    </source>
</evidence>
<comment type="similarity">
    <text evidence="2">Belongs to the CpoB family.</text>
</comment>
<comment type="subcellular location">
    <subcellularLocation>
        <location evidence="2">Periplasm</location>
    </subcellularLocation>
</comment>
<accession>A0ABV8RTI1</accession>
<evidence type="ECO:0000259" key="4">
    <source>
        <dbReference type="Pfam" id="PF13525"/>
    </source>
</evidence>
<evidence type="ECO:0000313" key="5">
    <source>
        <dbReference type="EMBL" id="MFC4296447.1"/>
    </source>
</evidence>
<sequence length="226" mass="24575" precursor="true">MTAPYRLHALSAAALLALTLAAPAAQAFSDDEARRAILELRTQIKQMNEQNQQARLQLADQMDLLHQEIASLRGRVEELSQRAPSAGGNAGHANAPQTPQAGDPQEQAVYEAAADQYRNGRYKEAAAGFSSFLQSYPDSDLSGDAQFYLGSSQYASKDFKNSIQTMQSLVKNRPEDPRAPDALLVVAADQIELNDMKSAKASLQRIIKDYPGSPSAETAKSRLKLL</sequence>
<feature type="chain" id="PRO_5044915759" description="Cell division coordinator CpoB" evidence="2">
    <location>
        <begin position="28"/>
        <end position="226"/>
    </location>
</feature>
<organism evidence="5 6">
    <name type="scientific">Castellaniella hirudinis</name>
    <dbReference type="NCBI Taxonomy" id="1144617"/>
    <lineage>
        <taxon>Bacteria</taxon>
        <taxon>Pseudomonadati</taxon>
        <taxon>Pseudomonadota</taxon>
        <taxon>Betaproteobacteria</taxon>
        <taxon>Burkholderiales</taxon>
        <taxon>Alcaligenaceae</taxon>
        <taxon>Castellaniella</taxon>
    </lineage>
</organism>
<dbReference type="EMBL" id="JBHSDY010000001">
    <property type="protein sequence ID" value="MFC4296447.1"/>
    <property type="molecule type" value="Genomic_DNA"/>
</dbReference>
<dbReference type="InterPro" id="IPR014162">
    <property type="entry name" value="CpoB_C"/>
</dbReference>
<keyword evidence="2" id="KW-0131">Cell cycle</keyword>
<dbReference type="NCBIfam" id="TIGR02795">
    <property type="entry name" value="tol_pal_ybgF"/>
    <property type="match status" value="1"/>
</dbReference>
<keyword evidence="2" id="KW-0132">Cell division</keyword>
<gene>
    <name evidence="5" type="primary">ybgF</name>
    <name evidence="2" type="synonym">cpoB</name>
    <name evidence="5" type="ORF">ACFO0J_00145</name>
</gene>
<feature type="region of interest" description="Disordered" evidence="3">
    <location>
        <begin position="78"/>
        <end position="105"/>
    </location>
</feature>
<dbReference type="Proteomes" id="UP001595756">
    <property type="component" value="Unassembled WGS sequence"/>
</dbReference>
<reference evidence="6" key="1">
    <citation type="journal article" date="2019" name="Int. J. Syst. Evol. Microbiol.">
        <title>The Global Catalogue of Microorganisms (GCM) 10K type strain sequencing project: providing services to taxonomists for standard genome sequencing and annotation.</title>
        <authorList>
            <consortium name="The Broad Institute Genomics Platform"/>
            <consortium name="The Broad Institute Genome Sequencing Center for Infectious Disease"/>
            <person name="Wu L."/>
            <person name="Ma J."/>
        </authorList>
    </citation>
    <scope>NUCLEOTIDE SEQUENCE [LARGE SCALE GENOMIC DNA]</scope>
    <source>
        <strain evidence="6">CGMCC 1.19029</strain>
    </source>
</reference>
<comment type="caution">
    <text evidence="5">The sequence shown here is derived from an EMBL/GenBank/DDBJ whole genome shotgun (WGS) entry which is preliminary data.</text>
</comment>
<dbReference type="SUPFAM" id="SSF48452">
    <property type="entry name" value="TPR-like"/>
    <property type="match status" value="1"/>
</dbReference>
<keyword evidence="1 2" id="KW-0732">Signal</keyword>
<evidence type="ECO:0000256" key="2">
    <source>
        <dbReference type="HAMAP-Rule" id="MF_02066"/>
    </source>
</evidence>
<dbReference type="InterPro" id="IPR034706">
    <property type="entry name" value="CpoB"/>
</dbReference>